<feature type="transmembrane region" description="Helical" evidence="2">
    <location>
        <begin position="64"/>
        <end position="84"/>
    </location>
</feature>
<dbReference type="Pfam" id="PF13447">
    <property type="entry name" value="Multi-haem_cyto"/>
    <property type="match status" value="1"/>
</dbReference>
<evidence type="ECO:0000313" key="5">
    <source>
        <dbReference type="EMBL" id="VFK28335.1"/>
    </source>
</evidence>
<protein>
    <submittedName>
        <fullName evidence="6">Seven times multi-haem cytochrome CxxCH</fullName>
    </submittedName>
</protein>
<dbReference type="PANTHER" id="PTHR35038">
    <property type="entry name" value="DISSIMILATORY SULFITE REDUCTASE SIRA"/>
    <property type="match status" value="1"/>
</dbReference>
<dbReference type="Gene3D" id="1.20.850.10">
    <property type="entry name" value="Hydroxylamine Oxidoreductase, Chain A, domain 2"/>
    <property type="match status" value="1"/>
</dbReference>
<dbReference type="AlphaFoldDB" id="A0A451B7E4"/>
<reference evidence="6" key="1">
    <citation type="submission" date="2019-02" db="EMBL/GenBank/DDBJ databases">
        <authorList>
            <person name="Gruber-Vodicka R. H."/>
            <person name="Seah K. B. B."/>
        </authorList>
    </citation>
    <scope>NUCLEOTIDE SEQUENCE</scope>
    <source>
        <strain evidence="4">BECK_BZ197</strain>
        <strain evidence="6">BECK_BZ198</strain>
        <strain evidence="5">BECK_BZ199</strain>
    </source>
</reference>
<dbReference type="InterPro" id="IPR036280">
    <property type="entry name" value="Multihaem_cyt_sf"/>
</dbReference>
<keyword evidence="2" id="KW-1133">Transmembrane helix</keyword>
<sequence length="565" mass="63492">MRGCLEARFDVHGQTRRQGTELGKGECPGRQDRSGVLIIDRELFMPTNRSTIQKRPGWRFGSKNILSILTAVFLMGSGLPAFAIDKDMKAQNAGKAIIGEGSASDEQPIGPPSKTFKVLSKESAVCVSCHMKENTGLYQQWGNSKHYGANIGCYECHKAEEGEPDAVRHKDFLISTIVSPKDCAECHERQAREFDKSHHATAGLILGSLDNVLAEVVEGSIYGQMAIRGESAAAVQGCWQCHGSPIKVLPDGKLDPATWPNTGIGRLNPDGSKGSCTACHQRHDFSQEQVRHPEICGKCHMGPDHPQKEIYEESTHGAAFRANLDKMNMGSEKWIPGEDYSAAPTCTTCHMSATRDLPINHDVGDRISWTLRPPISVKVDERPTKQSGEVRSALERRKDMKSVCRSCHQTEWIENWYEQYDAVVHTYNDKFAKPGAAIMKLLLEEGLRTKTVFDEEIEWTWFFLWHHEGRRARHGAAMQGPDYVQWHGFYEVAHRFYMEFIPQIKEITHEAEQHGKADSAKKVHALLDEILNRPEHMWFLGKTPPGKAAHNKKRLEFMKKFSGGH</sequence>
<evidence type="ECO:0000313" key="6">
    <source>
        <dbReference type="EMBL" id="VFK74209.1"/>
    </source>
</evidence>
<evidence type="ECO:0000256" key="2">
    <source>
        <dbReference type="SAM" id="Phobius"/>
    </source>
</evidence>
<proteinExistence type="predicted"/>
<dbReference type="SUPFAM" id="SSF48695">
    <property type="entry name" value="Multiheme cytochromes"/>
    <property type="match status" value="1"/>
</dbReference>
<keyword evidence="2" id="KW-0812">Transmembrane</keyword>
<dbReference type="EMBL" id="CAADFO010000004">
    <property type="protein sequence ID" value="VFK23155.1"/>
    <property type="molecule type" value="Genomic_DNA"/>
</dbReference>
<keyword evidence="1" id="KW-0732">Signal</keyword>
<dbReference type="Pfam" id="PF13435">
    <property type="entry name" value="Cytochrome_C554"/>
    <property type="match status" value="1"/>
</dbReference>
<dbReference type="EMBL" id="CAADGH010000002">
    <property type="protein sequence ID" value="VFK74209.1"/>
    <property type="molecule type" value="Genomic_DNA"/>
</dbReference>
<name>A0A451B7E4_9GAMM</name>
<evidence type="ECO:0000259" key="3">
    <source>
        <dbReference type="Pfam" id="PF13435"/>
    </source>
</evidence>
<keyword evidence="2" id="KW-0472">Membrane</keyword>
<evidence type="ECO:0000313" key="4">
    <source>
        <dbReference type="EMBL" id="VFK23155.1"/>
    </source>
</evidence>
<evidence type="ECO:0000256" key="1">
    <source>
        <dbReference type="ARBA" id="ARBA00022729"/>
    </source>
</evidence>
<dbReference type="InterPro" id="IPR051829">
    <property type="entry name" value="Multiheme_Cytochr_ET"/>
</dbReference>
<accession>A0A451B7E4</accession>
<dbReference type="EMBL" id="CAADFQ010000006">
    <property type="protein sequence ID" value="VFK28335.1"/>
    <property type="molecule type" value="Genomic_DNA"/>
</dbReference>
<organism evidence="6">
    <name type="scientific">Candidatus Kentrum sp. MB</name>
    <dbReference type="NCBI Taxonomy" id="2138164"/>
    <lineage>
        <taxon>Bacteria</taxon>
        <taxon>Pseudomonadati</taxon>
        <taxon>Pseudomonadota</taxon>
        <taxon>Gammaproteobacteria</taxon>
        <taxon>Candidatus Kentrum</taxon>
    </lineage>
</organism>
<dbReference type="Gene3D" id="1.10.780.10">
    <property type="entry name" value="Hydroxylamine Oxidoreductase, Chain A, domain 1"/>
    <property type="match status" value="1"/>
</dbReference>
<dbReference type="InterPro" id="IPR023155">
    <property type="entry name" value="Cyt_c-552/4"/>
</dbReference>
<gene>
    <name evidence="4" type="ORF">BECKMB1821G_GA0114241_100411</name>
    <name evidence="6" type="ORF">BECKMB1821H_GA0114242_100229</name>
    <name evidence="5" type="ORF">BECKMB1821I_GA0114274_100611</name>
</gene>
<feature type="domain" description="Cytochrome c-552/4" evidence="3">
    <location>
        <begin position="183"/>
        <end position="242"/>
    </location>
</feature>